<protein>
    <submittedName>
        <fullName evidence="1">Uncharacterized protein</fullName>
    </submittedName>
</protein>
<dbReference type="RefSeq" id="YP_010842279.1">
    <property type="nucleotide sequence ID" value="NC_079139.1"/>
</dbReference>
<dbReference type="GeneID" id="80558876"/>
<organism evidence="1 2">
    <name type="scientific">Cotonvirus japonicus</name>
    <dbReference type="NCBI Taxonomy" id="2811091"/>
    <lineage>
        <taxon>Viruses</taxon>
        <taxon>Varidnaviria</taxon>
        <taxon>Bamfordvirae</taxon>
        <taxon>Nucleocytoviricota</taxon>
        <taxon>Megaviricetes</taxon>
        <taxon>Imitervirales</taxon>
        <taxon>Mimiviridae</taxon>
        <taxon>Megamimivirinae</taxon>
        <taxon>Cotonvirus</taxon>
        <taxon>Cotonvirus japonicum</taxon>
    </lineage>
</organism>
<evidence type="ECO:0000313" key="2">
    <source>
        <dbReference type="Proteomes" id="UP001321479"/>
    </source>
</evidence>
<name>A0ABM7NUD7_9VIRU</name>
<reference evidence="1 2" key="1">
    <citation type="submission" date="2021-02" db="EMBL/GenBank/DDBJ databases">
        <title>Cotonvirus japonicus, which uses Golgi apparatus of host cells for its virion factory, phylogenetically links tailed tupanvirus and icosahedral mimivirus.</title>
        <authorList>
            <person name="Takahashi H."/>
            <person name="Fukaya S."/>
            <person name="Song C."/>
            <person name="Murata K."/>
            <person name="Takemura M."/>
        </authorList>
    </citation>
    <scope>NUCLEOTIDE SEQUENCE [LARGE SCALE GENOMIC DNA]</scope>
</reference>
<proteinExistence type="predicted"/>
<accession>A0ABM7NUD7</accession>
<evidence type="ECO:0000313" key="1">
    <source>
        <dbReference type="EMBL" id="BCS83671.1"/>
    </source>
</evidence>
<dbReference type="EMBL" id="AP024483">
    <property type="protein sequence ID" value="BCS83671.1"/>
    <property type="molecule type" value="Genomic_DNA"/>
</dbReference>
<sequence>MKLKDFIEFPTTYEDLGTIFLDCNADDDFKSLSYDDKEITLVDNSEALLLINRAKNSFLTHKKLKDKYVKGKCEFGEEEYQITCYLSTDHKFYCVYFCYYMDDHEFYYFGIIEKQTDKHLFIVYNQDYNGVKLNIEHHMFNYECDSDMYDEEKLMYPPIDDKTKPLDIICCLEDYFNMFYKDMYIKDFDDSNDSNDSNDSDDSDDRAD</sequence>
<keyword evidence="2" id="KW-1185">Reference proteome</keyword>
<dbReference type="Proteomes" id="UP001321479">
    <property type="component" value="Segment"/>
</dbReference>